<protein>
    <submittedName>
        <fullName evidence="1">Uncharacterized protein</fullName>
    </submittedName>
</protein>
<dbReference type="RefSeq" id="WP_149306732.1">
    <property type="nucleotide sequence ID" value="NZ_SRSD01000003.1"/>
</dbReference>
<reference evidence="1 2" key="1">
    <citation type="submission" date="2019-04" db="EMBL/GenBank/DDBJ databases">
        <title>Geobacter ruber sp. nov., ferric-reducing bacteria isolated from paddy soil.</title>
        <authorList>
            <person name="Xu Z."/>
            <person name="Masuda Y."/>
            <person name="Itoh H."/>
            <person name="Senoo K."/>
        </authorList>
    </citation>
    <scope>NUCLEOTIDE SEQUENCE [LARGE SCALE GENOMIC DNA]</scope>
    <source>
        <strain evidence="1 2">Red88</strain>
    </source>
</reference>
<organism evidence="1 2">
    <name type="scientific">Oryzomonas rubra</name>
    <dbReference type="NCBI Taxonomy" id="2509454"/>
    <lineage>
        <taxon>Bacteria</taxon>
        <taxon>Pseudomonadati</taxon>
        <taxon>Thermodesulfobacteriota</taxon>
        <taxon>Desulfuromonadia</taxon>
        <taxon>Geobacterales</taxon>
        <taxon>Geobacteraceae</taxon>
        <taxon>Oryzomonas</taxon>
    </lineage>
</organism>
<dbReference type="EMBL" id="SRSD01000003">
    <property type="protein sequence ID" value="KAA0893417.1"/>
    <property type="molecule type" value="Genomic_DNA"/>
</dbReference>
<dbReference type="Proteomes" id="UP000324298">
    <property type="component" value="Unassembled WGS sequence"/>
</dbReference>
<name>A0A5A9XJS3_9BACT</name>
<evidence type="ECO:0000313" key="2">
    <source>
        <dbReference type="Proteomes" id="UP000324298"/>
    </source>
</evidence>
<keyword evidence="2" id="KW-1185">Reference proteome</keyword>
<evidence type="ECO:0000313" key="1">
    <source>
        <dbReference type="EMBL" id="KAA0893417.1"/>
    </source>
</evidence>
<comment type="caution">
    <text evidence="1">The sequence shown here is derived from an EMBL/GenBank/DDBJ whole genome shotgun (WGS) entry which is preliminary data.</text>
</comment>
<dbReference type="OrthoDB" id="9970030at2"/>
<accession>A0A5A9XJS3</accession>
<gene>
    <name evidence="1" type="ORF">ET418_06305</name>
</gene>
<proteinExistence type="predicted"/>
<sequence length="83" mass="9522">MTIEMRKARAKILKRILNALTVEISELKARGESDTEELDLARNAITKFCDKLWPLTLDTVKIRHAHYGARGHHHHGHPMMRAA</sequence>
<dbReference type="AlphaFoldDB" id="A0A5A9XJS3"/>